<dbReference type="FunFam" id="3.40.50.12650:FF:000001">
    <property type="entry name" value="DNA cross-link repair 1A"/>
    <property type="match status" value="1"/>
</dbReference>
<evidence type="ECO:0000313" key="10">
    <source>
        <dbReference type="EMBL" id="KAF0300910.1"/>
    </source>
</evidence>
<sequence length="637" mass="70096">MDDDRDVFLPPKKFRYKQLHHRGDPAGGDAADRARLPLKKTAVFRAAQEAALSAAAAAAPAPAPPAPSGSAAHPAQMSPALCYAPPDSAPVKLPYCPSCQMPFAILVSATPMHHLDECAQMGRSQQLPECPDSVHCQSGVPAHYSRYAHLALARLRAYQYQYQAHALLTSRAHSPHHQAPPPLPAALSPHVHRDVLQLRQPEQQTSAAKPAPSALSAKEEETKRQWAHIMSKMRPSAVTPAQQQRAQVNGERPSTGERKCPFYKLIPGAPFAVDAFNYGTVPGVEAYFLSHFHYDHYRGLSKAFPKTVYCGKVTGNLVLTRLKVPIDRIKMLPMNEPRLVFGVEVTLLDANHCPGAVMFLFKFKDGRAILHVGDFRADPAMESYPELWNTSIDRVYLDTTYCDPVYDFPSQSDILHQCVRIVTEAIQKHAKTLVVCGSYTIGKERVFLAIAEALDCLFWASADKRRTLQCLEERAIKRRLTTEQQRARIHVLPLGHLTMKTLQNYLKIFQSQYTHIVAIKPTGWEHGKDHEPHGDFKPKVSGNIAIYGVPYSEHSSYSELKRFVQFVQPREIIPTVNVGSAAARAQMDSIFRGWLSEGRPKPRSLPAPAAPAPAASAAAPKASAQAPAVTTAAGSSG</sequence>
<accession>A0A6A4WB75</accession>
<dbReference type="EMBL" id="VIIS01001223">
    <property type="protein sequence ID" value="KAF0300910.1"/>
    <property type="molecule type" value="Genomic_DNA"/>
</dbReference>
<comment type="similarity">
    <text evidence="2">Belongs to the DNA repair metallo-beta-lactamase (DRMBL) family.</text>
</comment>
<dbReference type="SUPFAM" id="SSF56281">
    <property type="entry name" value="Metallo-hydrolase/oxidoreductase"/>
    <property type="match status" value="1"/>
</dbReference>
<evidence type="ECO:0000256" key="5">
    <source>
        <dbReference type="ARBA" id="ARBA00023242"/>
    </source>
</evidence>
<evidence type="ECO:0000256" key="8">
    <source>
        <dbReference type="SAM" id="MobiDB-lite"/>
    </source>
</evidence>
<dbReference type="Gene3D" id="3.60.15.10">
    <property type="entry name" value="Ribonuclease Z/Hydroxyacylglutathione hydrolase-like"/>
    <property type="match status" value="1"/>
</dbReference>
<reference evidence="10 11" key="1">
    <citation type="submission" date="2019-07" db="EMBL/GenBank/DDBJ databases">
        <title>Draft genome assembly of a fouling barnacle, Amphibalanus amphitrite (Darwin, 1854): The first reference genome for Thecostraca.</title>
        <authorList>
            <person name="Kim W."/>
        </authorList>
    </citation>
    <scope>NUCLEOTIDE SEQUENCE [LARGE SCALE GENOMIC DNA]</scope>
    <source>
        <strain evidence="10">SNU_AA5</strain>
        <tissue evidence="10">Soma without cirri and trophi</tissue>
    </source>
</reference>
<dbReference type="Proteomes" id="UP000440578">
    <property type="component" value="Unassembled WGS sequence"/>
</dbReference>
<feature type="region of interest" description="Disordered" evidence="8">
    <location>
        <begin position="598"/>
        <end position="637"/>
    </location>
</feature>
<comment type="caution">
    <text evidence="10">The sequence shown here is derived from an EMBL/GenBank/DDBJ whole genome shotgun (WGS) entry which is preliminary data.</text>
</comment>
<evidence type="ECO:0000256" key="2">
    <source>
        <dbReference type="ARBA" id="ARBA00010304"/>
    </source>
</evidence>
<keyword evidence="3" id="KW-0227">DNA damage</keyword>
<organism evidence="10 11">
    <name type="scientific">Amphibalanus amphitrite</name>
    <name type="common">Striped barnacle</name>
    <name type="synonym">Balanus amphitrite</name>
    <dbReference type="NCBI Taxonomy" id="1232801"/>
    <lineage>
        <taxon>Eukaryota</taxon>
        <taxon>Metazoa</taxon>
        <taxon>Ecdysozoa</taxon>
        <taxon>Arthropoda</taxon>
        <taxon>Crustacea</taxon>
        <taxon>Multicrustacea</taxon>
        <taxon>Cirripedia</taxon>
        <taxon>Thoracica</taxon>
        <taxon>Thoracicalcarea</taxon>
        <taxon>Balanomorpha</taxon>
        <taxon>Balanoidea</taxon>
        <taxon>Balanidae</taxon>
        <taxon>Amphibalaninae</taxon>
        <taxon>Amphibalanus</taxon>
    </lineage>
</organism>
<dbReference type="GO" id="GO:0006303">
    <property type="term" value="P:double-strand break repair via nonhomologous end joining"/>
    <property type="evidence" value="ECO:0007669"/>
    <property type="project" value="TreeGrafter"/>
</dbReference>
<evidence type="ECO:0000256" key="1">
    <source>
        <dbReference type="ARBA" id="ARBA00004123"/>
    </source>
</evidence>
<feature type="region of interest" description="Disordered" evidence="8">
    <location>
        <begin position="200"/>
        <end position="256"/>
    </location>
</feature>
<dbReference type="Pfam" id="PF07522">
    <property type="entry name" value="DRMBL"/>
    <property type="match status" value="1"/>
</dbReference>
<feature type="compositionally biased region" description="Low complexity" evidence="8">
    <location>
        <begin position="612"/>
        <end position="637"/>
    </location>
</feature>
<dbReference type="PANTHER" id="PTHR23240:SF6">
    <property type="entry name" value="DNA CROSS-LINK REPAIR 1A PROTEIN"/>
    <property type="match status" value="1"/>
</dbReference>
<dbReference type="OrthoDB" id="262529at2759"/>
<keyword evidence="4" id="KW-0234">DNA repair</keyword>
<dbReference type="GO" id="GO:0003684">
    <property type="term" value="F:damaged DNA binding"/>
    <property type="evidence" value="ECO:0007669"/>
    <property type="project" value="TreeGrafter"/>
</dbReference>
<protein>
    <recommendedName>
        <fullName evidence="6">DNA cross-link repair 1A protein</fullName>
    </recommendedName>
    <alternativeName>
        <fullName evidence="7">SNM1 homolog A</fullName>
    </alternativeName>
</protein>
<evidence type="ECO:0000313" key="11">
    <source>
        <dbReference type="Proteomes" id="UP000440578"/>
    </source>
</evidence>
<dbReference type="GO" id="GO:0035312">
    <property type="term" value="F:5'-3' DNA exonuclease activity"/>
    <property type="evidence" value="ECO:0007669"/>
    <property type="project" value="TreeGrafter"/>
</dbReference>
<dbReference type="GO" id="GO:0005634">
    <property type="term" value="C:nucleus"/>
    <property type="evidence" value="ECO:0007669"/>
    <property type="project" value="UniProtKB-SubCell"/>
</dbReference>
<dbReference type="CDD" id="cd16273">
    <property type="entry name" value="SNM1A-1C-like_MBL-fold"/>
    <property type="match status" value="1"/>
</dbReference>
<evidence type="ECO:0000259" key="9">
    <source>
        <dbReference type="Pfam" id="PF07522"/>
    </source>
</evidence>
<dbReference type="Gene3D" id="3.40.50.12650">
    <property type="match status" value="1"/>
</dbReference>
<dbReference type="InterPro" id="IPR011084">
    <property type="entry name" value="DRMBL"/>
</dbReference>
<feature type="compositionally biased region" description="Low complexity" evidence="8">
    <location>
        <begin position="206"/>
        <end position="216"/>
    </location>
</feature>
<keyword evidence="5" id="KW-0539">Nucleus</keyword>
<dbReference type="FunFam" id="3.60.15.10:FF:000010">
    <property type="entry name" value="DNA cross-link repair 1A"/>
    <property type="match status" value="1"/>
</dbReference>
<feature type="domain" description="DNA repair metallo-beta-lactamase" evidence="9">
    <location>
        <begin position="476"/>
        <end position="579"/>
    </location>
</feature>
<evidence type="ECO:0000256" key="7">
    <source>
        <dbReference type="ARBA" id="ARBA00078423"/>
    </source>
</evidence>
<name>A0A6A4WB75_AMPAM</name>
<dbReference type="AlphaFoldDB" id="A0A6A4WB75"/>
<evidence type="ECO:0000256" key="3">
    <source>
        <dbReference type="ARBA" id="ARBA00022763"/>
    </source>
</evidence>
<evidence type="ECO:0000256" key="6">
    <source>
        <dbReference type="ARBA" id="ARBA00069609"/>
    </source>
</evidence>
<comment type="subcellular location">
    <subcellularLocation>
        <location evidence="1">Nucleus</location>
    </subcellularLocation>
</comment>
<gene>
    <name evidence="10" type="primary">DCLRE1A</name>
    <name evidence="10" type="ORF">FJT64_026734</name>
</gene>
<keyword evidence="11" id="KW-1185">Reference proteome</keyword>
<dbReference type="GO" id="GO:0036297">
    <property type="term" value="P:interstrand cross-link repair"/>
    <property type="evidence" value="ECO:0007669"/>
    <property type="project" value="TreeGrafter"/>
</dbReference>
<proteinExistence type="inferred from homology"/>
<dbReference type="InterPro" id="IPR036866">
    <property type="entry name" value="RibonucZ/Hydroxyglut_hydro"/>
</dbReference>
<dbReference type="PANTHER" id="PTHR23240">
    <property type="entry name" value="DNA CROSS-LINK REPAIR PROTEIN PSO2/SNM1-RELATED"/>
    <property type="match status" value="1"/>
</dbReference>
<evidence type="ECO:0000256" key="4">
    <source>
        <dbReference type="ARBA" id="ARBA00023204"/>
    </source>
</evidence>